<dbReference type="InterPro" id="IPR025827">
    <property type="entry name" value="Zn_ribbon_recom_dom"/>
</dbReference>
<evidence type="ECO:0000256" key="2">
    <source>
        <dbReference type="ARBA" id="ARBA00023172"/>
    </source>
</evidence>
<dbReference type="Pfam" id="PF13408">
    <property type="entry name" value="Zn_ribbon_recom"/>
    <property type="match status" value="1"/>
</dbReference>
<evidence type="ECO:0000313" key="6">
    <source>
        <dbReference type="Proteomes" id="UP001368328"/>
    </source>
</evidence>
<dbReference type="Proteomes" id="UP001368328">
    <property type="component" value="Chromosome"/>
</dbReference>
<dbReference type="EMBL" id="CP147403">
    <property type="protein sequence ID" value="WXB89004.1"/>
    <property type="molecule type" value="Genomic_DNA"/>
</dbReference>
<feature type="domain" description="Recombinase" evidence="4">
    <location>
        <begin position="1"/>
        <end position="105"/>
    </location>
</feature>
<accession>A0ABZ2MUB8</accession>
<feature type="coiled-coil region" evidence="3">
    <location>
        <begin position="199"/>
        <end position="261"/>
    </location>
</feature>
<keyword evidence="1" id="KW-0238">DNA-binding</keyword>
<keyword evidence="6" id="KW-1185">Reference proteome</keyword>
<evidence type="ECO:0000313" key="5">
    <source>
        <dbReference type="EMBL" id="WXB89004.1"/>
    </source>
</evidence>
<gene>
    <name evidence="5" type="ORF">WCV66_01460</name>
</gene>
<name>A0ABZ2MUB8_9BACI</name>
<dbReference type="InterPro" id="IPR038109">
    <property type="entry name" value="DNA_bind_recomb_sf"/>
</dbReference>
<keyword evidence="3" id="KW-0175">Coiled coil</keyword>
<reference evidence="5 6" key="1">
    <citation type="submission" date="2024-02" db="EMBL/GenBank/DDBJ databases">
        <title>Seven novel Bacillus-like species.</title>
        <authorList>
            <person name="Liu G."/>
        </authorList>
    </citation>
    <scope>NUCLEOTIDE SEQUENCE [LARGE SCALE GENOMIC DNA]</scope>
    <source>
        <strain evidence="5 6">FJAT-53654</strain>
    </source>
</reference>
<evidence type="ECO:0000256" key="1">
    <source>
        <dbReference type="ARBA" id="ARBA00023125"/>
    </source>
</evidence>
<organism evidence="5 6">
    <name type="scientific">Metabacillus rhizosphaerae</name>
    <dbReference type="NCBI Taxonomy" id="3117747"/>
    <lineage>
        <taxon>Bacteria</taxon>
        <taxon>Bacillati</taxon>
        <taxon>Bacillota</taxon>
        <taxon>Bacilli</taxon>
        <taxon>Bacillales</taxon>
        <taxon>Bacillaceae</taxon>
        <taxon>Metabacillus</taxon>
    </lineage>
</organism>
<dbReference type="RefSeq" id="WP_338787731.1">
    <property type="nucleotide sequence ID" value="NZ_CP147403.1"/>
</dbReference>
<protein>
    <submittedName>
        <fullName evidence="5">Recombinase family protein</fullName>
    </submittedName>
</protein>
<dbReference type="Gene3D" id="3.90.1750.20">
    <property type="entry name" value="Putative Large Serine Recombinase, Chain B, Domain 2"/>
    <property type="match status" value="1"/>
</dbReference>
<keyword evidence="2" id="KW-0233">DNA recombination</keyword>
<dbReference type="InterPro" id="IPR050639">
    <property type="entry name" value="SSR_resolvase"/>
</dbReference>
<dbReference type="PROSITE" id="PS51737">
    <property type="entry name" value="RECOMBINASE_DNA_BIND"/>
    <property type="match status" value="1"/>
</dbReference>
<dbReference type="InterPro" id="IPR011109">
    <property type="entry name" value="DNA_bind_recombinase_dom"/>
</dbReference>
<proteinExistence type="predicted"/>
<sequence length="314" mass="36434">MPLTVGCESIARKLDEGGYPTPASIAGKKNAGQFWHGSSIKTILKNPHYIGDLVQGRTRVRSVVDKTRDEVAEENWIVIKNTHEPIISKEEFESVQNIMKSRYTKRPKAKIHLFTNVIYCEDCGTGLWFLKNRNGYVCGRFKKHGVNACSSHSVKEQYIKEKVLDDLKNLISASVDEKDLLKKVQPQIKKQEQTFYKGIEIRENKIAELKKKNKKFLKLLANEVIEKVDYDEAINENRNVIKKLQSEILEKKDMLKRYTKSTEMVQKVPNELKKLININDITPELLHKLIHKIEVKENKDLIIHYRFSNPFMVN</sequence>
<dbReference type="PANTHER" id="PTHR30461:SF2">
    <property type="entry name" value="SERINE RECOMBINASE PINE-RELATED"/>
    <property type="match status" value="1"/>
</dbReference>
<evidence type="ECO:0000256" key="3">
    <source>
        <dbReference type="SAM" id="Coils"/>
    </source>
</evidence>
<dbReference type="PANTHER" id="PTHR30461">
    <property type="entry name" value="DNA-INVERTASE FROM LAMBDOID PROPHAGE"/>
    <property type="match status" value="1"/>
</dbReference>
<evidence type="ECO:0000259" key="4">
    <source>
        <dbReference type="PROSITE" id="PS51737"/>
    </source>
</evidence>
<dbReference type="Pfam" id="PF07508">
    <property type="entry name" value="Recombinase"/>
    <property type="match status" value="1"/>
</dbReference>